<comment type="caution">
    <text evidence="2">The sequence shown here is derived from an EMBL/GenBank/DDBJ whole genome shotgun (WGS) entry which is preliminary data.</text>
</comment>
<dbReference type="AlphaFoldDB" id="A0A967E6E2"/>
<evidence type="ECO:0000256" key="1">
    <source>
        <dbReference type="SAM" id="Phobius"/>
    </source>
</evidence>
<keyword evidence="3" id="KW-1185">Reference proteome</keyword>
<proteinExistence type="predicted"/>
<gene>
    <name evidence="2" type="ORF">FK220_006970</name>
</gene>
<dbReference type="EMBL" id="VIKU02000001">
    <property type="protein sequence ID" value="NHF59074.1"/>
    <property type="molecule type" value="Genomic_DNA"/>
</dbReference>
<protein>
    <submittedName>
        <fullName evidence="2">Uncharacterized protein</fullName>
    </submittedName>
</protein>
<dbReference type="Proteomes" id="UP000707206">
    <property type="component" value="Unassembled WGS sequence"/>
</dbReference>
<keyword evidence="1" id="KW-1133">Transmembrane helix</keyword>
<keyword evidence="1" id="KW-0812">Transmembrane</keyword>
<reference evidence="2" key="1">
    <citation type="submission" date="2019-07" db="EMBL/GenBank/DDBJ databases">
        <authorList>
            <person name="De-Chao Zhang Q."/>
        </authorList>
    </citation>
    <scope>NUCLEOTIDE SEQUENCE</scope>
    <source>
        <strain evidence="2">TP-CH-4</strain>
    </source>
</reference>
<dbReference type="RefSeq" id="WP_152573525.1">
    <property type="nucleotide sequence ID" value="NZ_VIKU02000001.1"/>
</dbReference>
<evidence type="ECO:0000313" key="2">
    <source>
        <dbReference type="EMBL" id="NHF59074.1"/>
    </source>
</evidence>
<feature type="transmembrane region" description="Helical" evidence="1">
    <location>
        <begin position="46"/>
        <end position="67"/>
    </location>
</feature>
<evidence type="ECO:0000313" key="3">
    <source>
        <dbReference type="Proteomes" id="UP000707206"/>
    </source>
</evidence>
<accession>A0A967E6E2</accession>
<keyword evidence="1" id="KW-0472">Membrane</keyword>
<sequence length="336" mass="38826">MGNQRETASNDSEEIELGKLLQLFRKGFNRIFSGVLRIFLYLKKNAIKLGLLIILGIAVGLLLNTFIDKKLKTEVIVKPNFQSKDYLYDVVDEIQANILTKDTLFFSNLGIEVAEIRGFEVTVSPIENKELDKEDTKERNEYLDILQNYKENDFVVEAIKSEILKNTVLTHRITFYHRDKEKGAEYASKLVGYINDNPYFNELKKVSSENALERISKNTELVEQIDILVNNYSQQLSSENKVVGREGMVLFDKEKEVDITALLSLKNRLIKEIEEKRIEIFEQNNAIKIINFGKPQEVKKQFLNKSLTLIPAIFLGIFFVVSLITYLNKRSKELIE</sequence>
<reference evidence="2" key="2">
    <citation type="submission" date="2020-03" db="EMBL/GenBank/DDBJ databases">
        <title>Flavobacteriaceae bacterium strain TP-CH-4, a member of the family Flavobacteriaceae isolated from a deep-sea seamount.</title>
        <authorList>
            <person name="Zhang D.-C."/>
        </authorList>
    </citation>
    <scope>NUCLEOTIDE SEQUENCE</scope>
    <source>
        <strain evidence="2">TP-CH-4</strain>
    </source>
</reference>
<organism evidence="2 3">
    <name type="scientific">Pelagihabitans pacificus</name>
    <dbReference type="NCBI Taxonomy" id="2696054"/>
    <lineage>
        <taxon>Bacteria</taxon>
        <taxon>Pseudomonadati</taxon>
        <taxon>Bacteroidota</taxon>
        <taxon>Flavobacteriia</taxon>
        <taxon>Flavobacteriales</taxon>
        <taxon>Flavobacteriaceae</taxon>
        <taxon>Pelagihabitans</taxon>
    </lineage>
</organism>
<feature type="transmembrane region" description="Helical" evidence="1">
    <location>
        <begin position="309"/>
        <end position="327"/>
    </location>
</feature>
<name>A0A967E6E2_9FLAO</name>